<dbReference type="InterPro" id="IPR022337">
    <property type="entry name" value="Inositol_monophosphatase_SuhB"/>
</dbReference>
<dbReference type="FunFam" id="3.30.540.10:FF:000003">
    <property type="entry name" value="Inositol-1-monophosphatase"/>
    <property type="match status" value="1"/>
</dbReference>
<dbReference type="GO" id="GO:0046854">
    <property type="term" value="P:phosphatidylinositol phosphate biosynthetic process"/>
    <property type="evidence" value="ECO:0007669"/>
    <property type="project" value="InterPro"/>
</dbReference>
<keyword evidence="6" id="KW-0378">Hydrolase</keyword>
<dbReference type="PANTHER" id="PTHR20854:SF4">
    <property type="entry name" value="INOSITOL-1-MONOPHOSPHATASE-RELATED"/>
    <property type="match status" value="1"/>
</dbReference>
<evidence type="ECO:0000256" key="3">
    <source>
        <dbReference type="ARBA" id="ARBA00009759"/>
    </source>
</evidence>
<organism evidence="8">
    <name type="scientific">marine metagenome</name>
    <dbReference type="NCBI Taxonomy" id="408172"/>
    <lineage>
        <taxon>unclassified sequences</taxon>
        <taxon>metagenomes</taxon>
        <taxon>ecological metagenomes</taxon>
    </lineage>
</organism>
<dbReference type="PANTHER" id="PTHR20854">
    <property type="entry name" value="INOSITOL MONOPHOSPHATASE"/>
    <property type="match status" value="1"/>
</dbReference>
<dbReference type="PRINTS" id="PR01959">
    <property type="entry name" value="SBIMPHPHTASE"/>
</dbReference>
<dbReference type="EC" id="3.1.3.25" evidence="4"/>
<dbReference type="Pfam" id="PF00459">
    <property type="entry name" value="Inositol_P"/>
    <property type="match status" value="1"/>
</dbReference>
<sequence length="275" mass="28901">MWADPLPSAMTSQRTDFLETARKAADAAAAVHKTHAASVGISDVREKGRADYVSATDIAAQEACVTIIRENHPDHTIVAEESHEGDESGIPSEGPAWIVDPLDGTTNFLHGHPMYASSVALAIDGVPAVGAVSCAPTGERWWAARGEGAWKNRAPVHVSGVEGIHRALIGTGFPFKTEHLLEEHSAQLVRVLGASGGVRRGGAAALDLCYLAEGRFDAFWELFLNPWDFAAGWVIVEEAGGVMGRVEGGALALSPGTVIGANSPAMKEALHALSE</sequence>
<dbReference type="InterPro" id="IPR000760">
    <property type="entry name" value="Inositol_monophosphatase-like"/>
</dbReference>
<keyword evidence="7" id="KW-0460">Magnesium</keyword>
<dbReference type="Gene3D" id="3.30.540.10">
    <property type="entry name" value="Fructose-1,6-Bisphosphatase, subunit A, domain 1"/>
    <property type="match status" value="1"/>
</dbReference>
<evidence type="ECO:0000256" key="7">
    <source>
        <dbReference type="ARBA" id="ARBA00022842"/>
    </source>
</evidence>
<proteinExistence type="inferred from homology"/>
<comment type="cofactor">
    <cofactor evidence="2">
        <name>Mg(2+)</name>
        <dbReference type="ChEBI" id="CHEBI:18420"/>
    </cofactor>
</comment>
<comment type="similarity">
    <text evidence="3">Belongs to the inositol monophosphatase superfamily.</text>
</comment>
<dbReference type="AlphaFoldDB" id="A0A381R5W2"/>
<evidence type="ECO:0000256" key="1">
    <source>
        <dbReference type="ARBA" id="ARBA00001033"/>
    </source>
</evidence>
<dbReference type="GO" id="GO:0046872">
    <property type="term" value="F:metal ion binding"/>
    <property type="evidence" value="ECO:0007669"/>
    <property type="project" value="UniProtKB-KW"/>
</dbReference>
<evidence type="ECO:0000256" key="2">
    <source>
        <dbReference type="ARBA" id="ARBA00001946"/>
    </source>
</evidence>
<reference evidence="8" key="1">
    <citation type="submission" date="2018-05" db="EMBL/GenBank/DDBJ databases">
        <authorList>
            <person name="Lanie J.A."/>
            <person name="Ng W.-L."/>
            <person name="Kazmierczak K.M."/>
            <person name="Andrzejewski T.M."/>
            <person name="Davidsen T.M."/>
            <person name="Wayne K.J."/>
            <person name="Tettelin H."/>
            <person name="Glass J.I."/>
            <person name="Rusch D."/>
            <person name="Podicherti R."/>
            <person name="Tsui H.-C.T."/>
            <person name="Winkler M.E."/>
        </authorList>
    </citation>
    <scope>NUCLEOTIDE SEQUENCE</scope>
</reference>
<evidence type="ECO:0000256" key="5">
    <source>
        <dbReference type="ARBA" id="ARBA00022723"/>
    </source>
</evidence>
<accession>A0A381R5W2</accession>
<dbReference type="PRINTS" id="PR00377">
    <property type="entry name" value="IMPHPHTASES"/>
</dbReference>
<dbReference type="GO" id="GO:0006020">
    <property type="term" value="P:inositol metabolic process"/>
    <property type="evidence" value="ECO:0007669"/>
    <property type="project" value="TreeGrafter"/>
</dbReference>
<dbReference type="PROSITE" id="PS00629">
    <property type="entry name" value="IMP_1"/>
    <property type="match status" value="1"/>
</dbReference>
<dbReference type="InterPro" id="IPR020583">
    <property type="entry name" value="Inositol_monoP_metal-BS"/>
</dbReference>
<evidence type="ECO:0000256" key="6">
    <source>
        <dbReference type="ARBA" id="ARBA00022801"/>
    </source>
</evidence>
<dbReference type="InterPro" id="IPR033942">
    <property type="entry name" value="IMPase"/>
</dbReference>
<dbReference type="GO" id="GO:0008934">
    <property type="term" value="F:inositol monophosphate 1-phosphatase activity"/>
    <property type="evidence" value="ECO:0007669"/>
    <property type="project" value="InterPro"/>
</dbReference>
<dbReference type="InterPro" id="IPR020550">
    <property type="entry name" value="Inositol_monophosphatase_CS"/>
</dbReference>
<comment type="catalytic activity">
    <reaction evidence="1">
        <text>a myo-inositol phosphate + H2O = myo-inositol + phosphate</text>
        <dbReference type="Rhea" id="RHEA:24056"/>
        <dbReference type="ChEBI" id="CHEBI:15377"/>
        <dbReference type="ChEBI" id="CHEBI:17268"/>
        <dbReference type="ChEBI" id="CHEBI:43474"/>
        <dbReference type="ChEBI" id="CHEBI:84139"/>
        <dbReference type="EC" id="3.1.3.25"/>
    </reaction>
</comment>
<dbReference type="SUPFAM" id="SSF56655">
    <property type="entry name" value="Carbohydrate phosphatase"/>
    <property type="match status" value="1"/>
</dbReference>
<dbReference type="EMBL" id="UINC01001705">
    <property type="protein sequence ID" value="SUZ86930.1"/>
    <property type="molecule type" value="Genomic_DNA"/>
</dbReference>
<evidence type="ECO:0000256" key="4">
    <source>
        <dbReference type="ARBA" id="ARBA00013106"/>
    </source>
</evidence>
<dbReference type="CDD" id="cd01639">
    <property type="entry name" value="IMPase"/>
    <property type="match status" value="1"/>
</dbReference>
<gene>
    <name evidence="8" type="ORF">METZ01_LOCUS39784</name>
</gene>
<protein>
    <recommendedName>
        <fullName evidence="4">inositol-phosphate phosphatase</fullName>
        <ecNumber evidence="4">3.1.3.25</ecNumber>
    </recommendedName>
</protein>
<dbReference type="PROSITE" id="PS00630">
    <property type="entry name" value="IMP_2"/>
    <property type="match status" value="1"/>
</dbReference>
<name>A0A381R5W2_9ZZZZ</name>
<dbReference type="GO" id="GO:0007165">
    <property type="term" value="P:signal transduction"/>
    <property type="evidence" value="ECO:0007669"/>
    <property type="project" value="TreeGrafter"/>
</dbReference>
<dbReference type="Gene3D" id="3.40.190.80">
    <property type="match status" value="1"/>
</dbReference>
<evidence type="ECO:0000313" key="8">
    <source>
        <dbReference type="EMBL" id="SUZ86930.1"/>
    </source>
</evidence>
<keyword evidence="5" id="KW-0479">Metal-binding</keyword>